<gene>
    <name evidence="2" type="ORF">SORBI_3001G137050</name>
</gene>
<feature type="compositionally biased region" description="Basic and acidic residues" evidence="1">
    <location>
        <begin position="173"/>
        <end position="188"/>
    </location>
</feature>
<dbReference type="Gramene" id="OQU91201">
    <property type="protein sequence ID" value="OQU91201"/>
    <property type="gene ID" value="SORBI_3001G137050"/>
</dbReference>
<sequence>MARARRPRPQPGRGGVARRLSHSPSRRGRRDLLAGRRALTSSTSHPQAARPGEGVLHSTPLPPTIPVQVQRNAGSQPTRPIAAKRLPPDATWPGLCSGEASPRGCVTCRWRAGSAGTRIILIDGFLGNLPAACQAIPQQKSATVRSLYLRTCSSVGGSSSTRRKTLARLHQPSGHERGGVQLGERKDEEEGSNYSSWSGVPCRGASEMSRLDWIWMPLAHGGVPVTGGRTGCRFGAGDKRAPFWQSTVDY</sequence>
<dbReference type="InParanoid" id="A0A1Z5S5J7"/>
<dbReference type="AlphaFoldDB" id="A0A1Z5S5J7"/>
<dbReference type="Proteomes" id="UP000000768">
    <property type="component" value="Chromosome 1"/>
</dbReference>
<dbReference type="EMBL" id="CM000760">
    <property type="protein sequence ID" value="OQU91201.1"/>
    <property type="molecule type" value="Genomic_DNA"/>
</dbReference>
<reference evidence="2 3" key="1">
    <citation type="journal article" date="2009" name="Nature">
        <title>The Sorghum bicolor genome and the diversification of grasses.</title>
        <authorList>
            <person name="Paterson A.H."/>
            <person name="Bowers J.E."/>
            <person name="Bruggmann R."/>
            <person name="Dubchak I."/>
            <person name="Grimwood J."/>
            <person name="Gundlach H."/>
            <person name="Haberer G."/>
            <person name="Hellsten U."/>
            <person name="Mitros T."/>
            <person name="Poliakov A."/>
            <person name="Schmutz J."/>
            <person name="Spannagl M."/>
            <person name="Tang H."/>
            <person name="Wang X."/>
            <person name="Wicker T."/>
            <person name="Bharti A.K."/>
            <person name="Chapman J."/>
            <person name="Feltus F.A."/>
            <person name="Gowik U."/>
            <person name="Grigoriev I.V."/>
            <person name="Lyons E."/>
            <person name="Maher C.A."/>
            <person name="Martis M."/>
            <person name="Narechania A."/>
            <person name="Otillar R.P."/>
            <person name="Penning B.W."/>
            <person name="Salamov A.A."/>
            <person name="Wang Y."/>
            <person name="Zhang L."/>
            <person name="Carpita N.C."/>
            <person name="Freeling M."/>
            <person name="Gingle A.R."/>
            <person name="Hash C.T."/>
            <person name="Keller B."/>
            <person name="Klein P."/>
            <person name="Kresovich S."/>
            <person name="McCann M.C."/>
            <person name="Ming R."/>
            <person name="Peterson D.G."/>
            <person name="Mehboob-ur-Rahman"/>
            <person name="Ware D."/>
            <person name="Westhoff P."/>
            <person name="Mayer K.F."/>
            <person name="Messing J."/>
            <person name="Rokhsar D.S."/>
        </authorList>
    </citation>
    <scope>NUCLEOTIDE SEQUENCE [LARGE SCALE GENOMIC DNA]</scope>
    <source>
        <strain evidence="3">cv. BTx623</strain>
    </source>
</reference>
<name>A0A1Z5S5J7_SORBI</name>
<feature type="region of interest" description="Disordered" evidence="1">
    <location>
        <begin position="156"/>
        <end position="198"/>
    </location>
</feature>
<keyword evidence="3" id="KW-1185">Reference proteome</keyword>
<organism evidence="2 3">
    <name type="scientific">Sorghum bicolor</name>
    <name type="common">Sorghum</name>
    <name type="synonym">Sorghum vulgare</name>
    <dbReference type="NCBI Taxonomy" id="4558"/>
    <lineage>
        <taxon>Eukaryota</taxon>
        <taxon>Viridiplantae</taxon>
        <taxon>Streptophyta</taxon>
        <taxon>Embryophyta</taxon>
        <taxon>Tracheophyta</taxon>
        <taxon>Spermatophyta</taxon>
        <taxon>Magnoliopsida</taxon>
        <taxon>Liliopsida</taxon>
        <taxon>Poales</taxon>
        <taxon>Poaceae</taxon>
        <taxon>PACMAD clade</taxon>
        <taxon>Panicoideae</taxon>
        <taxon>Andropogonodae</taxon>
        <taxon>Andropogoneae</taxon>
        <taxon>Sorghinae</taxon>
        <taxon>Sorghum</taxon>
    </lineage>
</organism>
<evidence type="ECO:0000313" key="2">
    <source>
        <dbReference type="EMBL" id="OQU91201.1"/>
    </source>
</evidence>
<reference evidence="3" key="2">
    <citation type="journal article" date="2018" name="Plant J.">
        <title>The Sorghum bicolor reference genome: improved assembly, gene annotations, a transcriptome atlas, and signatures of genome organization.</title>
        <authorList>
            <person name="McCormick R.F."/>
            <person name="Truong S.K."/>
            <person name="Sreedasyam A."/>
            <person name="Jenkins J."/>
            <person name="Shu S."/>
            <person name="Sims D."/>
            <person name="Kennedy M."/>
            <person name="Amirebrahimi M."/>
            <person name="Weers B.D."/>
            <person name="McKinley B."/>
            <person name="Mattison A."/>
            <person name="Morishige D.T."/>
            <person name="Grimwood J."/>
            <person name="Schmutz J."/>
            <person name="Mullet J.E."/>
        </authorList>
    </citation>
    <scope>NUCLEOTIDE SEQUENCE [LARGE SCALE GENOMIC DNA]</scope>
    <source>
        <strain evidence="3">cv. BTx623</strain>
    </source>
</reference>
<evidence type="ECO:0000313" key="3">
    <source>
        <dbReference type="Proteomes" id="UP000000768"/>
    </source>
</evidence>
<feature type="region of interest" description="Disordered" evidence="1">
    <location>
        <begin position="1"/>
        <end position="63"/>
    </location>
</feature>
<feature type="compositionally biased region" description="Basic residues" evidence="1">
    <location>
        <begin position="19"/>
        <end position="29"/>
    </location>
</feature>
<protein>
    <submittedName>
        <fullName evidence="2">Uncharacterized protein</fullName>
    </submittedName>
</protein>
<accession>A0A1Z5S5J7</accession>
<proteinExistence type="predicted"/>
<evidence type="ECO:0000256" key="1">
    <source>
        <dbReference type="SAM" id="MobiDB-lite"/>
    </source>
</evidence>